<organism evidence="8 9">
    <name type="scientific">Pseudolysinimonas yzui</name>
    <dbReference type="NCBI Taxonomy" id="2708254"/>
    <lineage>
        <taxon>Bacteria</taxon>
        <taxon>Bacillati</taxon>
        <taxon>Actinomycetota</taxon>
        <taxon>Actinomycetes</taxon>
        <taxon>Micrococcales</taxon>
        <taxon>Microbacteriaceae</taxon>
        <taxon>Pseudolysinimonas</taxon>
    </lineage>
</organism>
<dbReference type="FunFam" id="1.20.1260.100:FF:000001">
    <property type="entry name" value="translocator protein 2"/>
    <property type="match status" value="1"/>
</dbReference>
<evidence type="ECO:0000256" key="4">
    <source>
        <dbReference type="ARBA" id="ARBA00022989"/>
    </source>
</evidence>
<comment type="caution">
    <text evidence="8">The sequence shown here is derived from an EMBL/GenBank/DDBJ whole genome shotgun (WGS) entry which is preliminary data.</text>
</comment>
<evidence type="ECO:0000313" key="9">
    <source>
        <dbReference type="Proteomes" id="UP000617531"/>
    </source>
</evidence>
<reference evidence="8" key="2">
    <citation type="submission" date="2020-09" db="EMBL/GenBank/DDBJ databases">
        <authorList>
            <person name="Sun Q."/>
            <person name="Zhou Y."/>
        </authorList>
    </citation>
    <scope>NUCLEOTIDE SEQUENCE</scope>
    <source>
        <strain evidence="8">CGMCC 1.16548</strain>
    </source>
</reference>
<comment type="similarity">
    <text evidence="2">Belongs to the TspO/BZRP family.</text>
</comment>
<feature type="chain" id="PRO_5035282841" evidence="7">
    <location>
        <begin position="23"/>
        <end position="173"/>
    </location>
</feature>
<keyword evidence="7" id="KW-0732">Signal</keyword>
<keyword evidence="5 6" id="KW-0472">Membrane</keyword>
<accession>A0A8J3GNF3</accession>
<comment type="subcellular location">
    <subcellularLocation>
        <location evidence="1">Membrane</location>
        <topology evidence="1">Multi-pass membrane protein</topology>
    </subcellularLocation>
</comment>
<dbReference type="GO" id="GO:0016020">
    <property type="term" value="C:membrane"/>
    <property type="evidence" value="ECO:0007669"/>
    <property type="project" value="UniProtKB-SubCell"/>
</dbReference>
<evidence type="ECO:0000256" key="3">
    <source>
        <dbReference type="ARBA" id="ARBA00022692"/>
    </source>
</evidence>
<evidence type="ECO:0000256" key="1">
    <source>
        <dbReference type="ARBA" id="ARBA00004141"/>
    </source>
</evidence>
<sequence>MNPTVKSALTLGAFLVISAAVAALGGIATISQVDGWYAEAEKVVWSPPNGLFGPAWTVLYTLMSVAAWLVWRETVRVGSVIDRRDVRRALTRYVVQLVLNAVWTPVFFGLYPVAGVAALWAAAVIIVALDVAVLLTMTAFWRVRKAAAVMLIPYWAWLLFATTLNVGIAVLQS</sequence>
<dbReference type="CDD" id="cd15904">
    <property type="entry name" value="TSPO_MBR"/>
    <property type="match status" value="1"/>
</dbReference>
<dbReference type="GO" id="GO:0033013">
    <property type="term" value="P:tetrapyrrole metabolic process"/>
    <property type="evidence" value="ECO:0007669"/>
    <property type="project" value="UniProtKB-ARBA"/>
</dbReference>
<dbReference type="Gene3D" id="1.20.1260.100">
    <property type="entry name" value="TspO/MBR protein"/>
    <property type="match status" value="1"/>
</dbReference>
<keyword evidence="4 6" id="KW-1133">Transmembrane helix</keyword>
<feature type="transmembrane region" description="Helical" evidence="6">
    <location>
        <begin position="92"/>
        <end position="111"/>
    </location>
</feature>
<name>A0A8J3GNF3_9MICO</name>
<protein>
    <submittedName>
        <fullName evidence="8">Putative TspO/MBR-related protein</fullName>
    </submittedName>
</protein>
<dbReference type="InterPro" id="IPR038330">
    <property type="entry name" value="TspO/MBR-related_sf"/>
</dbReference>
<dbReference type="InterPro" id="IPR004307">
    <property type="entry name" value="TspO_MBR"/>
</dbReference>
<dbReference type="EMBL" id="BNAI01000001">
    <property type="protein sequence ID" value="GHF07252.1"/>
    <property type="molecule type" value="Genomic_DNA"/>
</dbReference>
<gene>
    <name evidence="8" type="ORF">GCM10011600_04870</name>
</gene>
<dbReference type="Pfam" id="PF03073">
    <property type="entry name" value="TspO_MBR"/>
    <property type="match status" value="1"/>
</dbReference>
<dbReference type="PIRSF" id="PIRSF005859">
    <property type="entry name" value="PBR"/>
    <property type="match status" value="1"/>
</dbReference>
<dbReference type="RefSeq" id="WP_191281771.1">
    <property type="nucleotide sequence ID" value="NZ_BNAI01000001.1"/>
</dbReference>
<dbReference type="Proteomes" id="UP000617531">
    <property type="component" value="Unassembled WGS sequence"/>
</dbReference>
<evidence type="ECO:0000256" key="5">
    <source>
        <dbReference type="ARBA" id="ARBA00023136"/>
    </source>
</evidence>
<feature type="transmembrane region" description="Helical" evidence="6">
    <location>
        <begin position="51"/>
        <end position="71"/>
    </location>
</feature>
<dbReference type="AlphaFoldDB" id="A0A8J3GNF3"/>
<keyword evidence="3 6" id="KW-0812">Transmembrane</keyword>
<dbReference type="PANTHER" id="PTHR10057:SF0">
    <property type="entry name" value="TRANSLOCATOR PROTEIN"/>
    <property type="match status" value="1"/>
</dbReference>
<feature type="transmembrane region" description="Helical" evidence="6">
    <location>
        <begin position="152"/>
        <end position="171"/>
    </location>
</feature>
<dbReference type="PANTHER" id="PTHR10057">
    <property type="entry name" value="PERIPHERAL-TYPE BENZODIAZEPINE RECEPTOR"/>
    <property type="match status" value="1"/>
</dbReference>
<keyword evidence="9" id="KW-1185">Reference proteome</keyword>
<evidence type="ECO:0000256" key="6">
    <source>
        <dbReference type="SAM" id="Phobius"/>
    </source>
</evidence>
<proteinExistence type="inferred from homology"/>
<feature type="transmembrane region" description="Helical" evidence="6">
    <location>
        <begin position="117"/>
        <end position="140"/>
    </location>
</feature>
<feature type="signal peptide" evidence="7">
    <location>
        <begin position="1"/>
        <end position="22"/>
    </location>
</feature>
<evidence type="ECO:0000256" key="7">
    <source>
        <dbReference type="SAM" id="SignalP"/>
    </source>
</evidence>
<evidence type="ECO:0000313" key="8">
    <source>
        <dbReference type="EMBL" id="GHF07252.1"/>
    </source>
</evidence>
<evidence type="ECO:0000256" key="2">
    <source>
        <dbReference type="ARBA" id="ARBA00007524"/>
    </source>
</evidence>
<reference evidence="8" key="1">
    <citation type="journal article" date="2014" name="Int. J. Syst. Evol. Microbiol.">
        <title>Complete genome sequence of Corynebacterium casei LMG S-19264T (=DSM 44701T), isolated from a smear-ripened cheese.</title>
        <authorList>
            <consortium name="US DOE Joint Genome Institute (JGI-PGF)"/>
            <person name="Walter F."/>
            <person name="Albersmeier A."/>
            <person name="Kalinowski J."/>
            <person name="Ruckert C."/>
        </authorList>
    </citation>
    <scope>NUCLEOTIDE SEQUENCE</scope>
    <source>
        <strain evidence="8">CGMCC 1.16548</strain>
    </source>
</reference>